<keyword evidence="2 3" id="KW-0040">ANK repeat</keyword>
<evidence type="ECO:0000256" key="2">
    <source>
        <dbReference type="ARBA" id="ARBA00023043"/>
    </source>
</evidence>
<dbReference type="WBParaSite" id="BXY_0872200.1">
    <property type="protein sequence ID" value="BXY_0872200.1"/>
    <property type="gene ID" value="BXY_0872200"/>
</dbReference>
<dbReference type="Gene3D" id="1.25.40.20">
    <property type="entry name" value="Ankyrin repeat-containing domain"/>
    <property type="match status" value="1"/>
</dbReference>
<evidence type="ECO:0000313" key="5">
    <source>
        <dbReference type="Proteomes" id="UP000095284"/>
    </source>
</evidence>
<name>A0A1I7S6T4_BURXY</name>
<evidence type="ECO:0000256" key="3">
    <source>
        <dbReference type="PROSITE-ProRule" id="PRU00023"/>
    </source>
</evidence>
<evidence type="ECO:0000256" key="4">
    <source>
        <dbReference type="SAM" id="MobiDB-lite"/>
    </source>
</evidence>
<feature type="compositionally biased region" description="Polar residues" evidence="4">
    <location>
        <begin position="45"/>
        <end position="58"/>
    </location>
</feature>
<sequence>MVHGEDRGARDLHDLFNKHIFQAIQQAEQVINSLPRRMNIRPRSRSVSSQTDSDTTLCSRGIVPDEYSYNSPKRCSSPWNSPVVCRDKSHKRKTRRSHDFSSNCPSDCRIDKEPLRNVVQMAKSLDDELVTRDHVVRCDDKTYLMRELFPRNENDRLTPGEIQRLIRNKNKIGDEKCPCPYKFKPKTDTASEYSDSSYAQRSRRVVAELSRRIRGKRDKEQQKSKSEDSDSEYTTLSGDVSVTQLDGDVTEVKLPSIKVPDTFDGNLRFSVNVKLNEKNRKPINILNEFEMVNRQIRRIFVDGEEFVRKRFNVSALALASAGGHVEVVNFLISLKPTCVKDDESRKDEAERSLQTSARPIPKIEEDLTPTALIAAAAHSQVATAEVLEARGANVNHVLPGEIGLTALHVAAICGTVQIVQFLLTKRAIPSQLGGNSFEKWLKFVKDYNAVQILRQLLQGKSLRDKMNDKSITEILDENELPLLIKYRMNLLLNDKVEDITALMYAVASGNQNAVVECCKPVPDVLLPEKAVSEDFKIRYFHKEINAQEPSYGLTALMMTVVARDFEMFRTILDAGADPHIRTKAPNEKRRLSALTLAQKLGFTEVIIYYFNKNFGNHSNSSARSSRDQFIRSTKDSFKNTKEGLRAIFNKISQFEEEPAAKERGPSRADFELLKHSAGVDWSKPLPFLDTQQLYYSHTPCTRPIEPIGHDGNVQLCVNLVKNITENYPLIQPLLLGVPFDADYSAFENYSNSGQNTAEPHSVDLTAEQMVQKFSQYNAFNLSTASDRMFHHRRIEQRRNSDIRTFSASDNPYGVIGNTLSTDRISYDSEPRSVARRSPVLQIPPPKSVHRLQNPQSAPTMRKQLQIQARHSANGIISNQLRLRQRPPQISLSRNGFSARPSMDVIRKELQNHGINYVDRFTDQEIDAKTFMELSRRELSSIADNEADADNIHNVILSLRARYNLQPNTP</sequence>
<dbReference type="Proteomes" id="UP000095284">
    <property type="component" value="Unplaced"/>
</dbReference>
<feature type="region of interest" description="Disordered" evidence="4">
    <location>
        <begin position="210"/>
        <end position="237"/>
    </location>
</feature>
<keyword evidence="1" id="KW-0677">Repeat</keyword>
<organism evidence="5 6">
    <name type="scientific">Bursaphelenchus xylophilus</name>
    <name type="common">Pinewood nematode worm</name>
    <name type="synonym">Aphelenchoides xylophilus</name>
    <dbReference type="NCBI Taxonomy" id="6326"/>
    <lineage>
        <taxon>Eukaryota</taxon>
        <taxon>Metazoa</taxon>
        <taxon>Ecdysozoa</taxon>
        <taxon>Nematoda</taxon>
        <taxon>Chromadorea</taxon>
        <taxon>Rhabditida</taxon>
        <taxon>Tylenchina</taxon>
        <taxon>Tylenchomorpha</taxon>
        <taxon>Aphelenchoidea</taxon>
        <taxon>Aphelenchoididae</taxon>
        <taxon>Bursaphelenchus</taxon>
    </lineage>
</organism>
<feature type="region of interest" description="Disordered" evidence="4">
    <location>
        <begin position="35"/>
        <end position="59"/>
    </location>
</feature>
<dbReference type="AlphaFoldDB" id="A0A1I7S6T4"/>
<feature type="repeat" description="ANK" evidence="3">
    <location>
        <begin position="402"/>
        <end position="427"/>
    </location>
</feature>
<protein>
    <submittedName>
        <fullName evidence="6">ANK_REP_REGION domain-containing protein</fullName>
    </submittedName>
</protein>
<dbReference type="PROSITE" id="PS50297">
    <property type="entry name" value="ANK_REP_REGION"/>
    <property type="match status" value="1"/>
</dbReference>
<dbReference type="InterPro" id="IPR002110">
    <property type="entry name" value="Ankyrin_rpt"/>
</dbReference>
<reference evidence="6" key="1">
    <citation type="submission" date="2016-11" db="UniProtKB">
        <authorList>
            <consortium name="WormBaseParasite"/>
        </authorList>
    </citation>
    <scope>IDENTIFICATION</scope>
</reference>
<dbReference type="PANTHER" id="PTHR24123">
    <property type="entry name" value="ANKYRIN REPEAT-CONTAINING"/>
    <property type="match status" value="1"/>
</dbReference>
<evidence type="ECO:0000313" key="6">
    <source>
        <dbReference type="WBParaSite" id="BXY_0872200.1"/>
    </source>
</evidence>
<feature type="repeat" description="ANK" evidence="3">
    <location>
        <begin position="551"/>
        <end position="583"/>
    </location>
</feature>
<feature type="compositionally biased region" description="Basic and acidic residues" evidence="4">
    <location>
        <begin position="210"/>
        <end position="228"/>
    </location>
</feature>
<dbReference type="Pfam" id="PF13637">
    <property type="entry name" value="Ank_4"/>
    <property type="match status" value="1"/>
</dbReference>
<accession>A0A1I7S6T4</accession>
<dbReference type="PROSITE" id="PS50088">
    <property type="entry name" value="ANK_REPEAT"/>
    <property type="match status" value="2"/>
</dbReference>
<dbReference type="PANTHER" id="PTHR24123:SF141">
    <property type="entry name" value="ANKYRIN 2, ISOFORM U"/>
    <property type="match status" value="1"/>
</dbReference>
<dbReference type="SMART" id="SM00248">
    <property type="entry name" value="ANK"/>
    <property type="match status" value="5"/>
</dbReference>
<dbReference type="InterPro" id="IPR051165">
    <property type="entry name" value="Multifunctional_ANK_Repeat"/>
</dbReference>
<proteinExistence type="predicted"/>
<evidence type="ECO:0000256" key="1">
    <source>
        <dbReference type="ARBA" id="ARBA00022737"/>
    </source>
</evidence>
<dbReference type="InterPro" id="IPR036770">
    <property type="entry name" value="Ankyrin_rpt-contain_sf"/>
</dbReference>
<dbReference type="SUPFAM" id="SSF48403">
    <property type="entry name" value="Ankyrin repeat"/>
    <property type="match status" value="1"/>
</dbReference>